<feature type="domain" description="DUF4372" evidence="6">
    <location>
        <begin position="26"/>
        <end position="98"/>
    </location>
</feature>
<keyword evidence="4" id="KW-0233">DNA recombination</keyword>
<keyword evidence="2" id="KW-0815">Transposition</keyword>
<dbReference type="PANTHER" id="PTHR33258:SF1">
    <property type="entry name" value="TRANSPOSASE INSL FOR INSERTION SEQUENCE ELEMENT IS186A-RELATED"/>
    <property type="match status" value="1"/>
</dbReference>
<dbReference type="InterPro" id="IPR002559">
    <property type="entry name" value="Transposase_11"/>
</dbReference>
<accession>A0ABM8ECE9</accession>
<dbReference type="InterPro" id="IPR047952">
    <property type="entry name" value="Transpos_IS4"/>
</dbReference>
<keyword evidence="8" id="KW-1185">Reference proteome</keyword>
<evidence type="ECO:0000259" key="6">
    <source>
        <dbReference type="Pfam" id="PF14294"/>
    </source>
</evidence>
<dbReference type="Pfam" id="PF14294">
    <property type="entry name" value="DUF4372"/>
    <property type="match status" value="1"/>
</dbReference>
<name>A0ABM8ECE9_9HYPH</name>
<evidence type="ECO:0000313" key="7">
    <source>
        <dbReference type="EMBL" id="BDV35698.1"/>
    </source>
</evidence>
<dbReference type="SUPFAM" id="SSF53098">
    <property type="entry name" value="Ribonuclease H-like"/>
    <property type="match status" value="1"/>
</dbReference>
<comment type="similarity">
    <text evidence="1">Belongs to the transposase 11 family.</text>
</comment>
<dbReference type="InterPro" id="IPR025399">
    <property type="entry name" value="DUF4372"/>
</dbReference>
<evidence type="ECO:0000313" key="8">
    <source>
        <dbReference type="Proteomes" id="UP001317629"/>
    </source>
</evidence>
<dbReference type="PANTHER" id="PTHR33258">
    <property type="entry name" value="TRANSPOSASE INSL FOR INSERTION SEQUENCE ELEMENT IS186A-RELATED"/>
    <property type="match status" value="1"/>
</dbReference>
<evidence type="ECO:0000256" key="3">
    <source>
        <dbReference type="ARBA" id="ARBA00023125"/>
    </source>
</evidence>
<dbReference type="Proteomes" id="UP001317629">
    <property type="component" value="Chromosome"/>
</dbReference>
<protein>
    <submittedName>
        <fullName evidence="7">IS4 family transposase</fullName>
    </submittedName>
</protein>
<dbReference type="InterPro" id="IPR012337">
    <property type="entry name" value="RNaseH-like_sf"/>
</dbReference>
<dbReference type="Pfam" id="PF01609">
    <property type="entry name" value="DDE_Tnp_1"/>
    <property type="match status" value="1"/>
</dbReference>
<feature type="domain" description="Transposase IS4-like" evidence="5">
    <location>
        <begin position="138"/>
        <end position="352"/>
    </location>
</feature>
<gene>
    <name evidence="7" type="primary">TRm22_14</name>
    <name evidence="7" type="ORF">SS37A_32270</name>
</gene>
<evidence type="ECO:0000259" key="5">
    <source>
        <dbReference type="Pfam" id="PF01609"/>
    </source>
</evidence>
<dbReference type="EMBL" id="AP027142">
    <property type="protein sequence ID" value="BDV35698.1"/>
    <property type="molecule type" value="Genomic_DNA"/>
</dbReference>
<reference evidence="7 8" key="1">
    <citation type="journal article" date="2023" name="Int. J. Syst. Evol. Microbiol.">
        <title>Methylocystis iwaonis sp. nov., a type II methane-oxidizing bacterium from surface soil of a rice paddy field in Japan, and emended description of the genus Methylocystis (ex Whittenbury et al. 1970) Bowman et al. 1993.</title>
        <authorList>
            <person name="Kaise H."/>
            <person name="Sawadogo J.B."/>
            <person name="Alam M.S."/>
            <person name="Ueno C."/>
            <person name="Dianou D."/>
            <person name="Shinjo R."/>
            <person name="Asakawa S."/>
        </authorList>
    </citation>
    <scope>NUCLEOTIDE SEQUENCE [LARGE SCALE GENOMIC DNA]</scope>
    <source>
        <strain evidence="7 8">SS37A-Re</strain>
    </source>
</reference>
<keyword evidence="3" id="KW-0238">DNA-binding</keyword>
<sequence length="410" mass="45925">MPGFPDGCRVFSGCRDWKKGPDMPVHSTVFAQLLKPVDRRAFKQIVERHGGDAYDKSFKSWDHLVALIYAQLAGVSSLRALVPAFNADARAHYHLGTRRLARTTLSDANARRPVAVFADLFAMLSGALDRHTRREGADMIRLIDSTPIPLSKFLDYARSNGRTHGLKMHVVHDPRANRPLRAEVTPANVNDIEIGKKTDIEPGAAYVFDKGYCDYRWWTEIAAQGAFFVTRPKANARFRAIAARPLDPESARGDGFAVIADEEVALASKGDSKLPMPLRRITVERDEAKGRIVLIVNDMRRPAAEIAALYKGRWAIELLFRWIKQHLNIKSFIGEAENAVRLQLFAAMIAFTLLRIAACVHKIDMAALRFAELVGRFLFDRRPIALIDKPPIRPKPGRDFSSLQLQLAAL</sequence>
<evidence type="ECO:0000256" key="2">
    <source>
        <dbReference type="ARBA" id="ARBA00022578"/>
    </source>
</evidence>
<evidence type="ECO:0000256" key="1">
    <source>
        <dbReference type="ARBA" id="ARBA00010075"/>
    </source>
</evidence>
<evidence type="ECO:0000256" key="4">
    <source>
        <dbReference type="ARBA" id="ARBA00023172"/>
    </source>
</evidence>
<proteinExistence type="inferred from homology"/>
<dbReference type="NCBIfam" id="NF033592">
    <property type="entry name" value="transpos_IS4_1"/>
    <property type="match status" value="1"/>
</dbReference>
<organism evidence="7 8">
    <name type="scientific">Methylocystis iwaonis</name>
    <dbReference type="NCBI Taxonomy" id="2885079"/>
    <lineage>
        <taxon>Bacteria</taxon>
        <taxon>Pseudomonadati</taxon>
        <taxon>Pseudomonadota</taxon>
        <taxon>Alphaproteobacteria</taxon>
        <taxon>Hyphomicrobiales</taxon>
        <taxon>Methylocystaceae</taxon>
        <taxon>Methylocystis</taxon>
    </lineage>
</organism>